<feature type="compositionally biased region" description="Basic and acidic residues" evidence="2">
    <location>
        <begin position="459"/>
        <end position="473"/>
    </location>
</feature>
<feature type="region of interest" description="Disordered" evidence="2">
    <location>
        <begin position="1"/>
        <end position="37"/>
    </location>
</feature>
<dbReference type="EMBL" id="KL197781">
    <property type="protein sequence ID" value="KDQ49549.1"/>
    <property type="molecule type" value="Genomic_DNA"/>
</dbReference>
<organism evidence="3 4">
    <name type="scientific">Jaapia argillacea MUCL 33604</name>
    <dbReference type="NCBI Taxonomy" id="933084"/>
    <lineage>
        <taxon>Eukaryota</taxon>
        <taxon>Fungi</taxon>
        <taxon>Dikarya</taxon>
        <taxon>Basidiomycota</taxon>
        <taxon>Agaricomycotina</taxon>
        <taxon>Agaricomycetes</taxon>
        <taxon>Agaricomycetidae</taxon>
        <taxon>Jaapiales</taxon>
        <taxon>Jaapiaceae</taxon>
        <taxon>Jaapia</taxon>
    </lineage>
</organism>
<feature type="compositionally biased region" description="Polar residues" evidence="2">
    <location>
        <begin position="308"/>
        <end position="322"/>
    </location>
</feature>
<evidence type="ECO:0000256" key="1">
    <source>
        <dbReference type="SAM" id="Coils"/>
    </source>
</evidence>
<feature type="compositionally biased region" description="Basic residues" evidence="2">
    <location>
        <begin position="357"/>
        <end position="367"/>
    </location>
</feature>
<keyword evidence="4" id="KW-1185">Reference proteome</keyword>
<feature type="compositionally biased region" description="Pro residues" evidence="2">
    <location>
        <begin position="246"/>
        <end position="277"/>
    </location>
</feature>
<gene>
    <name evidence="3" type="ORF">JAAARDRAFT_42783</name>
</gene>
<feature type="compositionally biased region" description="Polar residues" evidence="2">
    <location>
        <begin position="565"/>
        <end position="575"/>
    </location>
</feature>
<feature type="coiled-coil region" evidence="1">
    <location>
        <begin position="64"/>
        <end position="161"/>
    </location>
</feature>
<feature type="compositionally biased region" description="Low complexity" evidence="2">
    <location>
        <begin position="751"/>
        <end position="768"/>
    </location>
</feature>
<reference evidence="4" key="1">
    <citation type="journal article" date="2014" name="Proc. Natl. Acad. Sci. U.S.A.">
        <title>Extensive sampling of basidiomycete genomes demonstrates inadequacy of the white-rot/brown-rot paradigm for wood decay fungi.</title>
        <authorList>
            <person name="Riley R."/>
            <person name="Salamov A.A."/>
            <person name="Brown D.W."/>
            <person name="Nagy L.G."/>
            <person name="Floudas D."/>
            <person name="Held B.W."/>
            <person name="Levasseur A."/>
            <person name="Lombard V."/>
            <person name="Morin E."/>
            <person name="Otillar R."/>
            <person name="Lindquist E.A."/>
            <person name="Sun H."/>
            <person name="LaButti K.M."/>
            <person name="Schmutz J."/>
            <person name="Jabbour D."/>
            <person name="Luo H."/>
            <person name="Baker S.E."/>
            <person name="Pisabarro A.G."/>
            <person name="Walton J.D."/>
            <person name="Blanchette R.A."/>
            <person name="Henrissat B."/>
            <person name="Martin F."/>
            <person name="Cullen D."/>
            <person name="Hibbett D.S."/>
            <person name="Grigoriev I.V."/>
        </authorList>
    </citation>
    <scope>NUCLEOTIDE SEQUENCE [LARGE SCALE GENOMIC DNA]</scope>
    <source>
        <strain evidence="4">MUCL 33604</strain>
    </source>
</reference>
<feature type="compositionally biased region" description="Low complexity" evidence="2">
    <location>
        <begin position="540"/>
        <end position="549"/>
    </location>
</feature>
<dbReference type="Proteomes" id="UP000027265">
    <property type="component" value="Unassembled WGS sequence"/>
</dbReference>
<sequence>MEDSEDTPPSPLHTRPYRATTTVERVHRRPSKEGTRDYAGFTARELARLLVSKDKLTRDLEKTLHRINDQLKSEAARADDAERKAKETLVKLKSVNDARMVAQQESIRATEELNLYKLQLQSAQQEIFRAQGILDQVEVQRHEAEEAAAKARSTARKFKEERMVDMAREEGRRQGLREGLDRGRDMAYEYGRINGYTEARSTVYGEERTYGTSTAGMRSPDAMSQPMLNFDDEDQPEEVETEPETEPLPPQPAPPRPPSQPIRSVPPPVVDIRPPSPRVRSAAVPPDNFIPLVQSDNVIRLPPPHEFSQPTPSATSRLLSPTSDEEPVRFIPPPRAPSSSGAGRPESRSGRPDSRSANRRPPRARRRSSPESQSTTISQFEIVSPPSPERKPLRERERKNSGLSVIPEVLSGAASPADFDMRRPSLQDLSRGATPSQQQAGPSINVSMPSPRTAAANLREMDNQARGVEEFYHAPHASRSPSLMSDRDRRDSGNSSDTIEITIQPPSRPPSNRSLQAVSAMHHLLSPESARRQLPPISEPPQSGLLTPQQQPPLPPMQSTPSAPVQPQSPSTFVSQLPAGFIPLGPPTAAPQMGGGNPPPGRPAPFQQQYVAPSSRPYTPSASFDSQVPVGFVPNGPPVGAPQMSGVGPPGRPAAFQQQYTGPSASQQQQSPLRVGMTLTETAPVVPSFYDHPKSSKHGKKKHSKHVDDSSDTSDGESRDSVVSSGMSESSAGTLTTPPARKRKLGHKKGAPSGSSSRMGGSMLSASGVPLPPSTIAGSTYTGAGVPLPPSTIAGTPHSTVYGIYGNLGSLRNAGVTPGAMNRPLSPVTERSFGVRGFGK</sequence>
<evidence type="ECO:0000313" key="3">
    <source>
        <dbReference type="EMBL" id="KDQ49549.1"/>
    </source>
</evidence>
<feature type="region of interest" description="Disordered" evidence="2">
    <location>
        <begin position="210"/>
        <end position="771"/>
    </location>
</feature>
<feature type="compositionally biased region" description="Basic and acidic residues" evidence="2">
    <location>
        <begin position="388"/>
        <end position="400"/>
    </location>
</feature>
<feature type="compositionally biased region" description="Polar residues" evidence="2">
    <location>
        <begin position="371"/>
        <end position="381"/>
    </location>
</feature>
<evidence type="ECO:0000256" key="2">
    <source>
        <dbReference type="SAM" id="MobiDB-lite"/>
    </source>
</evidence>
<feature type="compositionally biased region" description="Polar residues" evidence="2">
    <location>
        <begin position="656"/>
        <end position="672"/>
    </location>
</feature>
<feature type="compositionally biased region" description="Polar residues" evidence="2">
    <location>
        <begin position="433"/>
        <end position="450"/>
    </location>
</feature>
<accession>A0A067P472</accession>
<feature type="compositionally biased region" description="Polar residues" evidence="2">
    <location>
        <begin position="610"/>
        <end position="626"/>
    </location>
</feature>
<dbReference type="STRING" id="933084.A0A067P472"/>
<feature type="compositionally biased region" description="Polar residues" evidence="2">
    <location>
        <begin position="498"/>
        <end position="517"/>
    </location>
</feature>
<feature type="compositionally biased region" description="Basic residues" evidence="2">
    <location>
        <begin position="695"/>
        <end position="705"/>
    </location>
</feature>
<dbReference type="OrthoDB" id="3268221at2759"/>
<feature type="compositionally biased region" description="Basic residues" evidence="2">
    <location>
        <begin position="740"/>
        <end position="750"/>
    </location>
</feature>
<feature type="compositionally biased region" description="Low complexity" evidence="2">
    <location>
        <begin position="721"/>
        <end position="731"/>
    </location>
</feature>
<dbReference type="AlphaFoldDB" id="A0A067P472"/>
<feature type="compositionally biased region" description="Basic and acidic residues" evidence="2">
    <location>
        <begin position="345"/>
        <end position="356"/>
    </location>
</feature>
<proteinExistence type="predicted"/>
<protein>
    <submittedName>
        <fullName evidence="3">Uncharacterized protein</fullName>
    </submittedName>
</protein>
<feature type="compositionally biased region" description="Acidic residues" evidence="2">
    <location>
        <begin position="230"/>
        <end position="245"/>
    </location>
</feature>
<evidence type="ECO:0000313" key="4">
    <source>
        <dbReference type="Proteomes" id="UP000027265"/>
    </source>
</evidence>
<dbReference type="HOGENOM" id="CLU_021927_0_0_1"/>
<keyword evidence="1" id="KW-0175">Coiled coil</keyword>
<dbReference type="InParanoid" id="A0A067P472"/>
<name>A0A067P472_9AGAM</name>